<feature type="compositionally biased region" description="Low complexity" evidence="2">
    <location>
        <begin position="95"/>
        <end position="112"/>
    </location>
</feature>
<dbReference type="CDD" id="cd12797">
    <property type="entry name" value="M23_peptidase"/>
    <property type="match status" value="1"/>
</dbReference>
<feature type="compositionally biased region" description="Polar residues" evidence="2">
    <location>
        <begin position="134"/>
        <end position="143"/>
    </location>
</feature>
<evidence type="ECO:0000256" key="1">
    <source>
        <dbReference type="ARBA" id="ARBA00038420"/>
    </source>
</evidence>
<dbReference type="AlphaFoldDB" id="A0A7W6MKN8"/>
<dbReference type="GO" id="GO:0004222">
    <property type="term" value="F:metalloendopeptidase activity"/>
    <property type="evidence" value="ECO:0007669"/>
    <property type="project" value="TreeGrafter"/>
</dbReference>
<dbReference type="Pfam" id="PF01476">
    <property type="entry name" value="LysM"/>
    <property type="match status" value="1"/>
</dbReference>
<dbReference type="PANTHER" id="PTHR21666:SF263">
    <property type="entry name" value="MUREIN HYDROLASE ACTIVATOR NLPD"/>
    <property type="match status" value="1"/>
</dbReference>
<feature type="region of interest" description="Disordered" evidence="2">
    <location>
        <begin position="46"/>
        <end position="143"/>
    </location>
</feature>
<dbReference type="RefSeq" id="WP_246393174.1">
    <property type="nucleotide sequence ID" value="NZ_JACIEK010000008.1"/>
</dbReference>
<dbReference type="PROSITE" id="PS51257">
    <property type="entry name" value="PROKAR_LIPOPROTEIN"/>
    <property type="match status" value="1"/>
</dbReference>
<dbReference type="InterPro" id="IPR016047">
    <property type="entry name" value="M23ase_b-sheet_dom"/>
</dbReference>
<dbReference type="PANTHER" id="PTHR21666">
    <property type="entry name" value="PEPTIDASE-RELATED"/>
    <property type="match status" value="1"/>
</dbReference>
<evidence type="ECO:0000313" key="4">
    <source>
        <dbReference type="EMBL" id="MBB3999133.1"/>
    </source>
</evidence>
<dbReference type="CDD" id="cd00118">
    <property type="entry name" value="LysM"/>
    <property type="match status" value="1"/>
</dbReference>
<evidence type="ECO:0000313" key="5">
    <source>
        <dbReference type="Proteomes" id="UP000542776"/>
    </source>
</evidence>
<reference evidence="4 5" key="1">
    <citation type="submission" date="2020-08" db="EMBL/GenBank/DDBJ databases">
        <title>Genomic Encyclopedia of Type Strains, Phase IV (KMG-IV): sequencing the most valuable type-strain genomes for metagenomic binning, comparative biology and taxonomic classification.</title>
        <authorList>
            <person name="Goeker M."/>
        </authorList>
    </citation>
    <scope>NUCLEOTIDE SEQUENCE [LARGE SCALE GENOMIC DNA]</scope>
    <source>
        <strain evidence="4 5">DSM 102238</strain>
    </source>
</reference>
<dbReference type="PROSITE" id="PS51782">
    <property type="entry name" value="LYSM"/>
    <property type="match status" value="1"/>
</dbReference>
<dbReference type="SUPFAM" id="SSF51261">
    <property type="entry name" value="Duplicated hybrid motif"/>
    <property type="match status" value="1"/>
</dbReference>
<comment type="caution">
    <text evidence="4">The sequence shown here is derived from an EMBL/GenBank/DDBJ whole genome shotgun (WGS) entry which is preliminary data.</text>
</comment>
<dbReference type="InterPro" id="IPR036779">
    <property type="entry name" value="LysM_dom_sf"/>
</dbReference>
<dbReference type="Pfam" id="PF01551">
    <property type="entry name" value="Peptidase_M23"/>
    <property type="match status" value="1"/>
</dbReference>
<dbReference type="Proteomes" id="UP000542776">
    <property type="component" value="Unassembled WGS sequence"/>
</dbReference>
<feature type="region of interest" description="Disordered" evidence="2">
    <location>
        <begin position="256"/>
        <end position="281"/>
    </location>
</feature>
<comment type="similarity">
    <text evidence="1">Belongs to the E.coli NlpD/Haemophilus LppB family.</text>
</comment>
<gene>
    <name evidence="4" type="ORF">GGR04_002992</name>
</gene>
<keyword evidence="4" id="KW-0378">Hydrolase</keyword>
<name>A0A7W6MKN8_9HYPH</name>
<evidence type="ECO:0000259" key="3">
    <source>
        <dbReference type="PROSITE" id="PS51782"/>
    </source>
</evidence>
<feature type="domain" description="LysM" evidence="3">
    <location>
        <begin position="141"/>
        <end position="184"/>
    </location>
</feature>
<dbReference type="SMART" id="SM00257">
    <property type="entry name" value="LysM"/>
    <property type="match status" value="1"/>
</dbReference>
<dbReference type="Gene3D" id="2.70.70.10">
    <property type="entry name" value="Glucose Permease (Domain IIA)"/>
    <property type="match status" value="1"/>
</dbReference>
<feature type="compositionally biased region" description="Polar residues" evidence="2">
    <location>
        <begin position="55"/>
        <end position="81"/>
    </location>
</feature>
<proteinExistence type="inferred from homology"/>
<dbReference type="InterPro" id="IPR011055">
    <property type="entry name" value="Dup_hybrid_motif"/>
</dbReference>
<keyword evidence="5" id="KW-1185">Reference proteome</keyword>
<dbReference type="Gene3D" id="3.10.350.10">
    <property type="entry name" value="LysM domain"/>
    <property type="match status" value="1"/>
</dbReference>
<sequence length="430" mass="43125">MRSAALVTVTMLVAGCSADATRLQDGFYTGAIPKAPVQQQTQMAAAAPSYGAGQPNASYGSGTTGPSQTYAVATGPVSRSTLPPPPAASYGDGGYPAAAPASAPMASSPVGSQQVAQTSAARGLSASEPARSQPVRSASAGSITVTSGDSVLGLARRNGVSAAELRRANGLSDDNIRIGQVLTIPGGASAPAQQTRVATLGAPPTTLQAQAKAIPSPRVAPPAPAVAAAAKPAPTLATVTPVKPAAPAHTAPVASQPAVAAAPTPATPAKPEASSSAIAAAAPAPATTVAAEEKQEEASIAPKSTGIDEFRWPVQGRVVKNFGDKVGSRRNDGLNISVPRGTPVKAAENGVVIYAGEGLKEFGKTVLIKHDNGLVTVYGHADDILVQRGATVKRGQEIAKAGMTGETDVPIVHFEVRKDSSPVNPMTYLR</sequence>
<evidence type="ECO:0000256" key="2">
    <source>
        <dbReference type="SAM" id="MobiDB-lite"/>
    </source>
</evidence>
<dbReference type="InterPro" id="IPR050570">
    <property type="entry name" value="Cell_wall_metabolism_enzyme"/>
</dbReference>
<dbReference type="InterPro" id="IPR018392">
    <property type="entry name" value="LysM"/>
</dbReference>
<protein>
    <submittedName>
        <fullName evidence="4">Murein DD-endopeptidase MepM/ murein hydrolase activator NlpD</fullName>
    </submittedName>
</protein>
<accession>A0A7W6MKN8</accession>
<dbReference type="EMBL" id="JACIEK010000008">
    <property type="protein sequence ID" value="MBB3999133.1"/>
    <property type="molecule type" value="Genomic_DNA"/>
</dbReference>
<organism evidence="4 5">
    <name type="scientific">Aureimonas pseudogalii</name>
    <dbReference type="NCBI Taxonomy" id="1744844"/>
    <lineage>
        <taxon>Bacteria</taxon>
        <taxon>Pseudomonadati</taxon>
        <taxon>Pseudomonadota</taxon>
        <taxon>Alphaproteobacteria</taxon>
        <taxon>Hyphomicrobiales</taxon>
        <taxon>Aurantimonadaceae</taxon>
        <taxon>Aureimonas</taxon>
    </lineage>
</organism>
<dbReference type="SUPFAM" id="SSF54106">
    <property type="entry name" value="LysM domain"/>
    <property type="match status" value="1"/>
</dbReference>